<evidence type="ECO:0000256" key="1">
    <source>
        <dbReference type="SAM" id="MobiDB-lite"/>
    </source>
</evidence>
<dbReference type="EMBL" id="CAXAMN010013447">
    <property type="protein sequence ID" value="CAK9040880.1"/>
    <property type="molecule type" value="Genomic_DNA"/>
</dbReference>
<dbReference type="Proteomes" id="UP001642484">
    <property type="component" value="Unassembled WGS sequence"/>
</dbReference>
<keyword evidence="4" id="KW-1185">Reference proteome</keyword>
<dbReference type="PANTHER" id="PTHR34847:SF1">
    <property type="entry name" value="NODULATION PROTEIN U"/>
    <property type="match status" value="1"/>
</dbReference>
<feature type="region of interest" description="Disordered" evidence="1">
    <location>
        <begin position="399"/>
        <end position="455"/>
    </location>
</feature>
<protein>
    <recommendedName>
        <fullName evidence="2">Carbamoyltransferase C-terminal domain-containing protein</fullName>
    </recommendedName>
</protein>
<dbReference type="Pfam" id="PF16861">
    <property type="entry name" value="Carbam_trans_C"/>
    <property type="match status" value="1"/>
</dbReference>
<dbReference type="InterPro" id="IPR051338">
    <property type="entry name" value="NodU/CmcH_Carbamoyltrnsfr"/>
</dbReference>
<proteinExistence type="predicted"/>
<feature type="domain" description="Carbamoyltransferase C-terminal" evidence="2">
    <location>
        <begin position="576"/>
        <end position="739"/>
    </location>
</feature>
<dbReference type="InterPro" id="IPR031730">
    <property type="entry name" value="Carbam_trans_C"/>
</dbReference>
<reference evidence="3 4" key="1">
    <citation type="submission" date="2024-02" db="EMBL/GenBank/DDBJ databases">
        <authorList>
            <person name="Chen Y."/>
            <person name="Shah S."/>
            <person name="Dougan E. K."/>
            <person name="Thang M."/>
            <person name="Chan C."/>
        </authorList>
    </citation>
    <scope>NUCLEOTIDE SEQUENCE [LARGE SCALE GENOMIC DNA]</scope>
</reference>
<dbReference type="PANTHER" id="PTHR34847">
    <property type="entry name" value="NODULATION PROTEIN U"/>
    <property type="match status" value="1"/>
</dbReference>
<comment type="caution">
    <text evidence="3">The sequence shown here is derived from an EMBL/GenBank/DDBJ whole genome shotgun (WGS) entry which is preliminary data.</text>
</comment>
<name>A0ABP0LRT2_9DINO</name>
<sequence length="781" mass="85375">MAGKVLPKKVREQLAAHEREQSKAGAEGKFEPTAKLYCIPRNAERCMEIEVRQSGKHIHCEPVGPIFSDGCKYISVCQSLVTPDEFYCVPYDASHVLLLDLEQDKVVQVGLPVGEEKVTKYATAAASHNWQGRIYAAPFLATRVLEIDPRLGSVREVGGRVGRSDKADWWASVASPITLKIYAIPWDARNVLEIDPIKGTSKKVGPDLGGVEGKYSCASVAANGCIYAPPYNASKILKISEKGEVSLIGPDLGNATEAPRKYCCVCQGTNRLLYAPPLYANRVLEINPGGVSRLIGPGIGNGEALYACASNGQDARIYCAPLEAHRVLLIDPFDHEVEEIGIDLGKEAEKYSCITAAPLGHMMYAAPRNARYVLEVDTKRSFVREVGKDLGSAKRKFTAILPGKPPMAPSMLRARTASPKQGPSRGAPSLGRNATEGRNSLARSASPSKSAEPSGGTGLVANVLHAVDGETAAKLSSNSTTFAVKASRASLPWRRGFSYKRNDVYGLDGACPATFEYGLIVDFGMYTRYQSYLLQLKLKGIKVEGAQKLSDLGGLEYLAELFAGGSAWQADPRSRMNAKPIIAVVRGRQEFGPRALGHRSLLAFPDADMKDRMNRIKFRQWYRPAAPMIADEALEEIFGHKFRSAYMEFAPLVKEDVRKRFPGLSHFDGTARHQSVGKEDEPWIHALLLAVGKRTGLAALINTSFNSKGKPITNTVEESLEMLDTLEDLDFVLIEDWLFRPPAVSLPQVAPFKDKSELISTTGECSCQPCNYEAQTHEREP</sequence>
<gene>
    <name evidence="3" type="ORF">CCMP2556_LOCUS21970</name>
</gene>
<evidence type="ECO:0000313" key="4">
    <source>
        <dbReference type="Proteomes" id="UP001642484"/>
    </source>
</evidence>
<dbReference type="InterPro" id="IPR038152">
    <property type="entry name" value="Carbam_trans_C_sf"/>
</dbReference>
<evidence type="ECO:0000313" key="3">
    <source>
        <dbReference type="EMBL" id="CAK9040880.1"/>
    </source>
</evidence>
<dbReference type="Gene3D" id="3.90.870.20">
    <property type="entry name" value="Carbamoyltransferase, C-terminal domain"/>
    <property type="match status" value="1"/>
</dbReference>
<dbReference type="SUPFAM" id="SSF63829">
    <property type="entry name" value="Calcium-dependent phosphotriesterase"/>
    <property type="match status" value="1"/>
</dbReference>
<feature type="compositionally biased region" description="Polar residues" evidence="1">
    <location>
        <begin position="436"/>
        <end position="451"/>
    </location>
</feature>
<organism evidence="3 4">
    <name type="scientific">Durusdinium trenchii</name>
    <dbReference type="NCBI Taxonomy" id="1381693"/>
    <lineage>
        <taxon>Eukaryota</taxon>
        <taxon>Sar</taxon>
        <taxon>Alveolata</taxon>
        <taxon>Dinophyceae</taxon>
        <taxon>Suessiales</taxon>
        <taxon>Symbiodiniaceae</taxon>
        <taxon>Durusdinium</taxon>
    </lineage>
</organism>
<evidence type="ECO:0000259" key="2">
    <source>
        <dbReference type="Pfam" id="PF16861"/>
    </source>
</evidence>
<accession>A0ABP0LRT2</accession>